<sequence length="78" mass="9208">MDNDPENQLKKKEIQQKLENFKIKNVKQIDDLIYEHGYDIEIGYEKRSLLHYACIVEFDAELVELLVKEGVDELKLAL</sequence>
<dbReference type="Gene3D" id="1.25.40.20">
    <property type="entry name" value="Ankyrin repeat-containing domain"/>
    <property type="match status" value="1"/>
</dbReference>
<protein>
    <submittedName>
        <fullName evidence="1">Ankyrin repeat-containing protein</fullName>
    </submittedName>
</protein>
<accession>A0A9Q0RAM9</accession>
<comment type="caution">
    <text evidence="1">The sequence shown here is derived from an EMBL/GenBank/DDBJ whole genome shotgun (WGS) entry which is preliminary data.</text>
</comment>
<dbReference type="Proteomes" id="UP001149090">
    <property type="component" value="Unassembled WGS sequence"/>
</dbReference>
<reference evidence="1" key="1">
    <citation type="submission" date="2022-10" db="EMBL/GenBank/DDBJ databases">
        <title>Novel sulphate-reducing endosymbionts in the free-living metamonad Anaeramoeba.</title>
        <authorList>
            <person name="Jerlstrom-Hultqvist J."/>
            <person name="Cepicka I."/>
            <person name="Gallot-Lavallee L."/>
            <person name="Salas-Leiva D."/>
            <person name="Curtis B.A."/>
            <person name="Zahonova K."/>
            <person name="Pipaliya S."/>
            <person name="Dacks J."/>
            <person name="Roger A.J."/>
        </authorList>
    </citation>
    <scope>NUCLEOTIDE SEQUENCE</scope>
    <source>
        <strain evidence="1">BMAN</strain>
    </source>
</reference>
<dbReference type="InterPro" id="IPR036770">
    <property type="entry name" value="Ankyrin_rpt-contain_sf"/>
</dbReference>
<keyword evidence="2" id="KW-1185">Reference proteome</keyword>
<gene>
    <name evidence="1" type="ORF">M0811_08921</name>
</gene>
<organism evidence="1 2">
    <name type="scientific">Anaeramoeba ignava</name>
    <name type="common">Anaerobic marine amoeba</name>
    <dbReference type="NCBI Taxonomy" id="1746090"/>
    <lineage>
        <taxon>Eukaryota</taxon>
        <taxon>Metamonada</taxon>
        <taxon>Anaeramoebidae</taxon>
        <taxon>Anaeramoeba</taxon>
    </lineage>
</organism>
<evidence type="ECO:0000313" key="1">
    <source>
        <dbReference type="EMBL" id="KAJ5073239.1"/>
    </source>
</evidence>
<proteinExistence type="predicted"/>
<dbReference type="EMBL" id="JAPDFW010000076">
    <property type="protein sequence ID" value="KAJ5073239.1"/>
    <property type="molecule type" value="Genomic_DNA"/>
</dbReference>
<evidence type="ECO:0000313" key="2">
    <source>
        <dbReference type="Proteomes" id="UP001149090"/>
    </source>
</evidence>
<dbReference type="AlphaFoldDB" id="A0A9Q0RAM9"/>
<name>A0A9Q0RAM9_ANAIG</name>